<reference evidence="3" key="2">
    <citation type="submission" date="2013-10" db="EMBL/GenBank/DDBJ databases">
        <authorList>
            <person name="Aslett M."/>
        </authorList>
    </citation>
    <scope>NUCLEOTIDE SEQUENCE</scope>
    <source>
        <strain evidence="3">Houghton</strain>
    </source>
</reference>
<keyword evidence="2" id="KW-1133">Transmembrane helix</keyword>
<feature type="transmembrane region" description="Helical" evidence="2">
    <location>
        <begin position="409"/>
        <end position="430"/>
    </location>
</feature>
<keyword evidence="4" id="KW-1185">Reference proteome</keyword>
<dbReference type="AlphaFoldDB" id="U6GEY1"/>
<gene>
    <name evidence="3" type="ORF">EAH_00028280</name>
</gene>
<feature type="region of interest" description="Disordered" evidence="1">
    <location>
        <begin position="1"/>
        <end position="77"/>
    </location>
</feature>
<proteinExistence type="predicted"/>
<dbReference type="Proteomes" id="UP000018050">
    <property type="component" value="Unassembled WGS sequence"/>
</dbReference>
<name>U6GEY1_EIMAC</name>
<evidence type="ECO:0000313" key="3">
    <source>
        <dbReference type="EMBL" id="CDI77908.1"/>
    </source>
</evidence>
<dbReference type="RefSeq" id="XP_013251805.1">
    <property type="nucleotide sequence ID" value="XM_013396351.1"/>
</dbReference>
<reference evidence="3" key="1">
    <citation type="submission" date="2013-10" db="EMBL/GenBank/DDBJ databases">
        <title>Genomic analysis of the causative agents of coccidiosis in chickens.</title>
        <authorList>
            <person name="Reid A.J."/>
            <person name="Blake D."/>
            <person name="Billington K."/>
            <person name="Browne H."/>
            <person name="Dunn M."/>
            <person name="Hung S."/>
            <person name="Kawahara F."/>
            <person name="Miranda-Saavedra D."/>
            <person name="Mourier T."/>
            <person name="Nagra H."/>
            <person name="Otto T.D."/>
            <person name="Rawlings N."/>
            <person name="Sanchez A."/>
            <person name="Sanders M."/>
            <person name="Subramaniam C."/>
            <person name="Tay Y."/>
            <person name="Dear P."/>
            <person name="Doerig C."/>
            <person name="Gruber A."/>
            <person name="Parkinson J."/>
            <person name="Shirley M."/>
            <person name="Wan K.L."/>
            <person name="Berriman M."/>
            <person name="Tomley F."/>
            <person name="Pain A."/>
        </authorList>
    </citation>
    <scope>NUCLEOTIDE SEQUENCE</scope>
    <source>
        <strain evidence="3">Houghton</strain>
    </source>
</reference>
<evidence type="ECO:0000313" key="4">
    <source>
        <dbReference type="Proteomes" id="UP000018050"/>
    </source>
</evidence>
<dbReference type="EMBL" id="HG670769">
    <property type="protein sequence ID" value="CDI77908.1"/>
    <property type="molecule type" value="Genomic_DNA"/>
</dbReference>
<sequence>MAQNALKKSPLDEAGTPQSHESEDLQGDEGLPTVIVRGPRQLPLVGATPAPAEGAGVPLEHHSEEAREAPREKKPSGGCCCGSCGSGVGTPPCQDTVPSLEGEARPRNCNLALREAAPLADCVGKDSRSGSSNGDTPSLLKRAQERPLFCSVGVHSLTPNKPAARKRTSSGQRPRQQQQREQHLLQMSDVAAGDSQREGDEARNGARCAACGTLKVRAPIGFNFMQNPAPSWGQLRMATCAEAPEAEAAATPGASVPLGTSGPHRKQLSAEDCPWTLPVGGPTGGGSYHLVRQQQQQPRQGEFVAGSLQWGQPTSFWLVESVKDEGVEREFRRLFRINSPDSRIALSSFRLIVTFMVVLAALKYGTAFICFFCADLLIWGFFSCEAALRARAMGLKRFFRDRQFLFDTFLQLVGLSAIFLRICILVNVGGLGTRVFDPDSQQWKTGIANDFIIGDVQIALVYSTNYDSVY</sequence>
<evidence type="ECO:0000256" key="2">
    <source>
        <dbReference type="SAM" id="Phobius"/>
    </source>
</evidence>
<feature type="compositionally biased region" description="Basic and acidic residues" evidence="1">
    <location>
        <begin position="59"/>
        <end position="75"/>
    </location>
</feature>
<keyword evidence="2" id="KW-0472">Membrane</keyword>
<feature type="region of interest" description="Disordered" evidence="1">
    <location>
        <begin position="151"/>
        <end position="183"/>
    </location>
</feature>
<accession>U6GEY1</accession>
<evidence type="ECO:0000256" key="1">
    <source>
        <dbReference type="SAM" id="MobiDB-lite"/>
    </source>
</evidence>
<keyword evidence="2" id="KW-0812">Transmembrane</keyword>
<protein>
    <submittedName>
        <fullName evidence="3">Uncharacterized protein</fullName>
    </submittedName>
</protein>
<dbReference type="VEuPathDB" id="ToxoDB:EAH_00028280"/>
<organism evidence="3 4">
    <name type="scientific">Eimeria acervulina</name>
    <name type="common">Coccidian parasite</name>
    <dbReference type="NCBI Taxonomy" id="5801"/>
    <lineage>
        <taxon>Eukaryota</taxon>
        <taxon>Sar</taxon>
        <taxon>Alveolata</taxon>
        <taxon>Apicomplexa</taxon>
        <taxon>Conoidasida</taxon>
        <taxon>Coccidia</taxon>
        <taxon>Eucoccidiorida</taxon>
        <taxon>Eimeriorina</taxon>
        <taxon>Eimeriidae</taxon>
        <taxon>Eimeria</taxon>
    </lineage>
</organism>
<dbReference type="GeneID" id="25270898"/>
<feature type="transmembrane region" description="Helical" evidence="2">
    <location>
        <begin position="366"/>
        <end position="388"/>
    </location>
</feature>